<reference evidence="1" key="1">
    <citation type="submission" date="2020-05" db="EMBL/GenBank/DDBJ databases">
        <authorList>
            <person name="Chiriac C."/>
            <person name="Salcher M."/>
            <person name="Ghai R."/>
            <person name="Kavagutti S V."/>
        </authorList>
    </citation>
    <scope>NUCLEOTIDE SEQUENCE</scope>
</reference>
<dbReference type="PANTHER" id="PTHR23404">
    <property type="entry name" value="MOLYBDOPTERIN SYNTHASE RELATED"/>
    <property type="match status" value="1"/>
</dbReference>
<dbReference type="InterPro" id="IPR003448">
    <property type="entry name" value="Mopterin_biosynth_MoaE"/>
</dbReference>
<accession>A0A6J6SUL1</accession>
<dbReference type="Gene3D" id="3.90.1170.40">
    <property type="entry name" value="Molybdopterin biosynthesis MoaE subunit"/>
    <property type="match status" value="1"/>
</dbReference>
<protein>
    <submittedName>
        <fullName evidence="1">Unannotated protein</fullName>
    </submittedName>
</protein>
<dbReference type="EMBL" id="CAEZYZ010000017">
    <property type="protein sequence ID" value="CAB4738430.1"/>
    <property type="molecule type" value="Genomic_DNA"/>
</dbReference>
<dbReference type="AlphaFoldDB" id="A0A6J6SUL1"/>
<name>A0A6J6SUL1_9ZZZZ</name>
<evidence type="ECO:0000313" key="1">
    <source>
        <dbReference type="EMBL" id="CAB4738430.1"/>
    </source>
</evidence>
<gene>
    <name evidence="1" type="ORF">UFOPK2810_00179</name>
</gene>
<proteinExistence type="predicted"/>
<sequence>MRVNNGGMSAIRSVEVTDRPLDLDAMHRLVSDDRVGAIVSFSGNVRNHDHGRAVASLHYEGHPSAADVLREVAADIASRFDVITLAVAHRVGPLAIGDAALVAAVGTAHRGEAYRACEALVDLTKERLPVWKHQIFDDGTDEWVNCA</sequence>
<dbReference type="GO" id="GO:0006777">
    <property type="term" value="P:Mo-molybdopterin cofactor biosynthetic process"/>
    <property type="evidence" value="ECO:0007669"/>
    <property type="project" value="InterPro"/>
</dbReference>
<dbReference type="InterPro" id="IPR036563">
    <property type="entry name" value="MoaE_sf"/>
</dbReference>
<dbReference type="SUPFAM" id="SSF54690">
    <property type="entry name" value="Molybdopterin synthase subunit MoaE"/>
    <property type="match status" value="1"/>
</dbReference>
<organism evidence="1">
    <name type="scientific">freshwater metagenome</name>
    <dbReference type="NCBI Taxonomy" id="449393"/>
    <lineage>
        <taxon>unclassified sequences</taxon>
        <taxon>metagenomes</taxon>
        <taxon>ecological metagenomes</taxon>
    </lineage>
</organism>
<dbReference type="CDD" id="cd00756">
    <property type="entry name" value="MoaE"/>
    <property type="match status" value="1"/>
</dbReference>
<dbReference type="Pfam" id="PF02391">
    <property type="entry name" value="MoaE"/>
    <property type="match status" value="1"/>
</dbReference>